<dbReference type="InterPro" id="IPR005174">
    <property type="entry name" value="KIB1-4_b-propeller"/>
</dbReference>
<dbReference type="Proteomes" id="UP001210211">
    <property type="component" value="Unassembled WGS sequence"/>
</dbReference>
<evidence type="ECO:0008006" key="5">
    <source>
        <dbReference type="Google" id="ProtNLM"/>
    </source>
</evidence>
<proteinExistence type="predicted"/>
<feature type="domain" description="F-box" evidence="1">
    <location>
        <begin position="25"/>
        <end position="61"/>
    </location>
</feature>
<gene>
    <name evidence="3" type="ORF">LUZ61_017452</name>
</gene>
<evidence type="ECO:0000313" key="4">
    <source>
        <dbReference type="Proteomes" id="UP001210211"/>
    </source>
</evidence>
<dbReference type="AlphaFoldDB" id="A0AAD5Z7G9"/>
<dbReference type="Gene3D" id="1.20.1280.50">
    <property type="match status" value="1"/>
</dbReference>
<organism evidence="3 4">
    <name type="scientific">Rhynchospora tenuis</name>
    <dbReference type="NCBI Taxonomy" id="198213"/>
    <lineage>
        <taxon>Eukaryota</taxon>
        <taxon>Viridiplantae</taxon>
        <taxon>Streptophyta</taxon>
        <taxon>Embryophyta</taxon>
        <taxon>Tracheophyta</taxon>
        <taxon>Spermatophyta</taxon>
        <taxon>Magnoliopsida</taxon>
        <taxon>Liliopsida</taxon>
        <taxon>Poales</taxon>
        <taxon>Cyperaceae</taxon>
        <taxon>Cyperoideae</taxon>
        <taxon>Rhynchosporeae</taxon>
        <taxon>Rhynchospora</taxon>
    </lineage>
</organism>
<feature type="domain" description="KIB1-4 beta-propeller" evidence="2">
    <location>
        <begin position="86"/>
        <end position="334"/>
    </location>
</feature>
<evidence type="ECO:0000259" key="2">
    <source>
        <dbReference type="Pfam" id="PF03478"/>
    </source>
</evidence>
<name>A0AAD5Z7G9_9POAL</name>
<sequence>MVLCATLCLKDQTFSDRKRSGKPDWSDLPPELIPLISQKIVDISDFVRFRVVCKRWRSAVQFSDLAPQLPWIIDGFASFKKGYLRFYSILSGKTYTINVPQSTDKSVRGSAYNYLLNCNSQTLECSIFNPLTMEEFSLPQAKFQFPSCVPYLGQSSRYVVMSKSPLTEDCTPLFLCQPGDYKWTRINGSLIQSRYRKERGEFLNSGFTFYDGRCYATDLKTGSTKVIDLVTRTMIYVVPPPEPELPGGFVYLVASFGDILRVCHYKKYSEETLGYYFRIYRLEFGHRDGNAMDPCWVEIDNISNQFLFLHDIHGCAFRAEDFPRFVANGIYFSKANLMKNTFELFRYGLKEPKLEVLPAPVTLGHVWFVPSLC</sequence>
<dbReference type="PANTHER" id="PTHR33110">
    <property type="entry name" value="F-BOX/KELCH-REPEAT PROTEIN-RELATED"/>
    <property type="match status" value="1"/>
</dbReference>
<keyword evidence="4" id="KW-1185">Reference proteome</keyword>
<evidence type="ECO:0000313" key="3">
    <source>
        <dbReference type="EMBL" id="KAJ3688288.1"/>
    </source>
</evidence>
<dbReference type="Pfam" id="PF00646">
    <property type="entry name" value="F-box"/>
    <property type="match status" value="1"/>
</dbReference>
<dbReference type="SUPFAM" id="SSF81383">
    <property type="entry name" value="F-box domain"/>
    <property type="match status" value="1"/>
</dbReference>
<dbReference type="InterPro" id="IPR036047">
    <property type="entry name" value="F-box-like_dom_sf"/>
</dbReference>
<evidence type="ECO:0000259" key="1">
    <source>
        <dbReference type="Pfam" id="PF00646"/>
    </source>
</evidence>
<accession>A0AAD5Z7G9</accession>
<reference evidence="3 4" key="1">
    <citation type="journal article" date="2022" name="Cell">
        <title>Repeat-based holocentromeres influence genome architecture and karyotype evolution.</title>
        <authorList>
            <person name="Hofstatter P.G."/>
            <person name="Thangavel G."/>
            <person name="Lux T."/>
            <person name="Neumann P."/>
            <person name="Vondrak T."/>
            <person name="Novak P."/>
            <person name="Zhang M."/>
            <person name="Costa L."/>
            <person name="Castellani M."/>
            <person name="Scott A."/>
            <person name="Toegelov H."/>
            <person name="Fuchs J."/>
            <person name="Mata-Sucre Y."/>
            <person name="Dias Y."/>
            <person name="Vanzela A.L.L."/>
            <person name="Huettel B."/>
            <person name="Almeida C.C.S."/>
            <person name="Simkova H."/>
            <person name="Souza G."/>
            <person name="Pedrosa-Harand A."/>
            <person name="Macas J."/>
            <person name="Mayer K.F.X."/>
            <person name="Houben A."/>
            <person name="Marques A."/>
        </authorList>
    </citation>
    <scope>NUCLEOTIDE SEQUENCE [LARGE SCALE GENOMIC DNA]</scope>
    <source>
        <strain evidence="3">RhyTen1mFocal</strain>
    </source>
</reference>
<comment type="caution">
    <text evidence="3">The sequence shown here is derived from an EMBL/GenBank/DDBJ whole genome shotgun (WGS) entry which is preliminary data.</text>
</comment>
<dbReference type="InterPro" id="IPR001810">
    <property type="entry name" value="F-box_dom"/>
</dbReference>
<protein>
    <recommendedName>
        <fullName evidence="5">F-box domain-containing protein</fullName>
    </recommendedName>
</protein>
<dbReference type="EMBL" id="JAMRDG010000002">
    <property type="protein sequence ID" value="KAJ3688288.1"/>
    <property type="molecule type" value="Genomic_DNA"/>
</dbReference>
<dbReference type="Pfam" id="PF03478">
    <property type="entry name" value="Beta-prop_KIB1-4"/>
    <property type="match status" value="1"/>
</dbReference>
<dbReference type="PANTHER" id="PTHR33110:SF134">
    <property type="entry name" value="OS09G0565350 PROTEIN"/>
    <property type="match status" value="1"/>
</dbReference>